<dbReference type="PATRIC" id="fig|1423792.3.peg.1661"/>
<evidence type="ECO:0000313" key="15">
    <source>
        <dbReference type="Proteomes" id="UP000051330"/>
    </source>
</evidence>
<evidence type="ECO:0000256" key="3">
    <source>
        <dbReference type="ARBA" id="ARBA00007870"/>
    </source>
</evidence>
<evidence type="ECO:0000256" key="7">
    <source>
        <dbReference type="ARBA" id="ARBA00022857"/>
    </source>
</evidence>
<comment type="catalytic activity">
    <reaction evidence="10 11">
        <text>(R)-pantoate + NADP(+) = 2-dehydropantoate + NADPH + H(+)</text>
        <dbReference type="Rhea" id="RHEA:16233"/>
        <dbReference type="ChEBI" id="CHEBI:11561"/>
        <dbReference type="ChEBI" id="CHEBI:15378"/>
        <dbReference type="ChEBI" id="CHEBI:15980"/>
        <dbReference type="ChEBI" id="CHEBI:57783"/>
        <dbReference type="ChEBI" id="CHEBI:58349"/>
        <dbReference type="EC" id="1.1.1.169"/>
    </reaction>
</comment>
<dbReference type="GO" id="GO:0008677">
    <property type="term" value="F:2-dehydropantoate 2-reductase activity"/>
    <property type="evidence" value="ECO:0007669"/>
    <property type="project" value="UniProtKB-EC"/>
</dbReference>
<dbReference type="PANTHER" id="PTHR43765">
    <property type="entry name" value="2-DEHYDROPANTOATE 2-REDUCTASE-RELATED"/>
    <property type="match status" value="1"/>
</dbReference>
<reference evidence="14 15" key="1">
    <citation type="journal article" date="2015" name="Genome Announc.">
        <title>Expanding the biotechnology potential of lactobacilli through comparative genomics of 213 strains and associated genera.</title>
        <authorList>
            <person name="Sun Z."/>
            <person name="Harris H.M."/>
            <person name="McCann A."/>
            <person name="Guo C."/>
            <person name="Argimon S."/>
            <person name="Zhang W."/>
            <person name="Yang X."/>
            <person name="Jeffery I.B."/>
            <person name="Cooney J.C."/>
            <person name="Kagawa T.F."/>
            <person name="Liu W."/>
            <person name="Song Y."/>
            <person name="Salvetti E."/>
            <person name="Wrobel A."/>
            <person name="Rasinkangas P."/>
            <person name="Parkhill J."/>
            <person name="Rea M.C."/>
            <person name="O'Sullivan O."/>
            <person name="Ritari J."/>
            <person name="Douillard F.P."/>
            <person name="Paul Ross R."/>
            <person name="Yang R."/>
            <person name="Briner A.E."/>
            <person name="Felis G.E."/>
            <person name="de Vos W.M."/>
            <person name="Barrangou R."/>
            <person name="Klaenhammer T.R."/>
            <person name="Caufield P.W."/>
            <person name="Cui Y."/>
            <person name="Zhang H."/>
            <person name="O'Toole P.W."/>
        </authorList>
    </citation>
    <scope>NUCLEOTIDE SEQUENCE [LARGE SCALE GENOMIC DNA]</scope>
    <source>
        <strain evidence="14 15">DSM 12744</strain>
    </source>
</reference>
<feature type="domain" description="Ketopantoate reductase N-terminal" evidence="12">
    <location>
        <begin position="25"/>
        <end position="172"/>
    </location>
</feature>
<name>A0A0R1MKJ0_9LACO</name>
<evidence type="ECO:0000256" key="1">
    <source>
        <dbReference type="ARBA" id="ARBA00002919"/>
    </source>
</evidence>
<protein>
    <recommendedName>
        <fullName evidence="5 11">2-dehydropantoate 2-reductase</fullName>
        <ecNumber evidence="4 11">1.1.1.169</ecNumber>
    </recommendedName>
    <alternativeName>
        <fullName evidence="9 11">Ketopantoate reductase</fullName>
    </alternativeName>
</protein>
<dbReference type="SUPFAM" id="SSF48179">
    <property type="entry name" value="6-phosphogluconate dehydrogenase C-terminal domain-like"/>
    <property type="match status" value="1"/>
</dbReference>
<dbReference type="Gene3D" id="1.10.1040.10">
    <property type="entry name" value="N-(1-d-carboxylethyl)-l-norvaline Dehydrogenase, domain 2"/>
    <property type="match status" value="1"/>
</dbReference>
<comment type="pathway">
    <text evidence="2 11">Cofactor biosynthesis; (R)-pantothenate biosynthesis; (R)-pantoate from 3-methyl-2-oxobutanoate: step 2/2.</text>
</comment>
<dbReference type="EMBL" id="AZEC01000024">
    <property type="protein sequence ID" value="KRL08412.1"/>
    <property type="molecule type" value="Genomic_DNA"/>
</dbReference>
<dbReference type="GO" id="GO:0005737">
    <property type="term" value="C:cytoplasm"/>
    <property type="evidence" value="ECO:0007669"/>
    <property type="project" value="TreeGrafter"/>
</dbReference>
<evidence type="ECO:0000256" key="9">
    <source>
        <dbReference type="ARBA" id="ARBA00032024"/>
    </source>
</evidence>
<dbReference type="Gene3D" id="3.40.50.720">
    <property type="entry name" value="NAD(P)-binding Rossmann-like Domain"/>
    <property type="match status" value="1"/>
</dbReference>
<comment type="function">
    <text evidence="1 11">Catalyzes the NADPH-dependent reduction of ketopantoate into pantoic acid.</text>
</comment>
<dbReference type="STRING" id="1423792.FD09_GL001641"/>
<organism evidence="14 15">
    <name type="scientific">Schleiferilactobacillus perolens DSM 12744</name>
    <dbReference type="NCBI Taxonomy" id="1423792"/>
    <lineage>
        <taxon>Bacteria</taxon>
        <taxon>Bacillati</taxon>
        <taxon>Bacillota</taxon>
        <taxon>Bacilli</taxon>
        <taxon>Lactobacillales</taxon>
        <taxon>Lactobacillaceae</taxon>
        <taxon>Schleiferilactobacillus</taxon>
    </lineage>
</organism>
<sequence length="341" mass="36535">MFRVLGVTINGVINILKRKLIIVKIAIAGAGAMGGRFGSMLATTDNPVTFIDLWQQHVAAINAHGLLAHTNDGDKRVHVPAFLPKDVHGTFDLIILFTKAMGIADMLTALKPVITPATHVLELGNGIGNIETISKFVPKNQIIAGVTVWSAALNGPGEITMKGNGSVTLQALASNEEPFFKQVLQVLTEAGLKPTASNDVLTAIWRKAALNSVLNTYTTILDCNIGEFSQVPDCDTLIDNVLDEFAAIAANQHVHFDEAATKQLIVAQFPDDANGTHYPSMHQDMAKGRKTEIDFLNGYIAKVGAKAGIPTPVNALLTKLIHGKEQLRQIQGSNEKVATPV</sequence>
<dbReference type="Pfam" id="PF02558">
    <property type="entry name" value="ApbA"/>
    <property type="match status" value="1"/>
</dbReference>
<evidence type="ECO:0000259" key="13">
    <source>
        <dbReference type="Pfam" id="PF08546"/>
    </source>
</evidence>
<evidence type="ECO:0000256" key="2">
    <source>
        <dbReference type="ARBA" id="ARBA00004994"/>
    </source>
</evidence>
<accession>A0A0R1MKJ0</accession>
<dbReference type="InterPro" id="IPR003710">
    <property type="entry name" value="ApbA"/>
</dbReference>
<dbReference type="PANTHER" id="PTHR43765:SF2">
    <property type="entry name" value="2-DEHYDROPANTOATE 2-REDUCTASE"/>
    <property type="match status" value="1"/>
</dbReference>
<dbReference type="NCBIfam" id="TIGR00745">
    <property type="entry name" value="apbA_panE"/>
    <property type="match status" value="1"/>
</dbReference>
<dbReference type="InterPro" id="IPR013332">
    <property type="entry name" value="KPR_N"/>
</dbReference>
<dbReference type="GO" id="GO:0050661">
    <property type="term" value="F:NADP binding"/>
    <property type="evidence" value="ECO:0007669"/>
    <property type="project" value="TreeGrafter"/>
</dbReference>
<dbReference type="InterPro" id="IPR013328">
    <property type="entry name" value="6PGD_dom2"/>
</dbReference>
<evidence type="ECO:0000256" key="11">
    <source>
        <dbReference type="RuleBase" id="RU362068"/>
    </source>
</evidence>
<evidence type="ECO:0000256" key="8">
    <source>
        <dbReference type="ARBA" id="ARBA00023002"/>
    </source>
</evidence>
<comment type="similarity">
    <text evidence="3 11">Belongs to the ketopantoate reductase family.</text>
</comment>
<keyword evidence="8 11" id="KW-0560">Oxidoreductase</keyword>
<dbReference type="EC" id="1.1.1.169" evidence="4 11"/>
<evidence type="ECO:0000256" key="5">
    <source>
        <dbReference type="ARBA" id="ARBA00019465"/>
    </source>
</evidence>
<evidence type="ECO:0000313" key="14">
    <source>
        <dbReference type="EMBL" id="KRL08412.1"/>
    </source>
</evidence>
<feature type="domain" description="Ketopantoate reductase C-terminal" evidence="13">
    <location>
        <begin position="199"/>
        <end position="325"/>
    </location>
</feature>
<keyword evidence="15" id="KW-1185">Reference proteome</keyword>
<keyword evidence="7 11" id="KW-0521">NADP</keyword>
<dbReference type="InterPro" id="IPR008927">
    <property type="entry name" value="6-PGluconate_DH-like_C_sf"/>
</dbReference>
<dbReference type="InterPro" id="IPR036291">
    <property type="entry name" value="NAD(P)-bd_dom_sf"/>
</dbReference>
<dbReference type="Pfam" id="PF08546">
    <property type="entry name" value="ApbA_C"/>
    <property type="match status" value="1"/>
</dbReference>
<dbReference type="InterPro" id="IPR050838">
    <property type="entry name" value="Ketopantoate_reductase"/>
</dbReference>
<evidence type="ECO:0000256" key="6">
    <source>
        <dbReference type="ARBA" id="ARBA00022655"/>
    </source>
</evidence>
<dbReference type="Proteomes" id="UP000051330">
    <property type="component" value="Unassembled WGS sequence"/>
</dbReference>
<dbReference type="GO" id="GO:0015940">
    <property type="term" value="P:pantothenate biosynthetic process"/>
    <property type="evidence" value="ECO:0007669"/>
    <property type="project" value="UniProtKB-UniPathway"/>
</dbReference>
<dbReference type="SUPFAM" id="SSF51735">
    <property type="entry name" value="NAD(P)-binding Rossmann-fold domains"/>
    <property type="match status" value="1"/>
</dbReference>
<dbReference type="InterPro" id="IPR013752">
    <property type="entry name" value="KPA_reductase"/>
</dbReference>
<keyword evidence="6 11" id="KW-0566">Pantothenate biosynthesis</keyword>
<proteinExistence type="inferred from homology"/>
<dbReference type="NCBIfam" id="NF005088">
    <property type="entry name" value="PRK06522.1-2"/>
    <property type="match status" value="1"/>
</dbReference>
<evidence type="ECO:0000256" key="4">
    <source>
        <dbReference type="ARBA" id="ARBA00013014"/>
    </source>
</evidence>
<comment type="caution">
    <text evidence="14">The sequence shown here is derived from an EMBL/GenBank/DDBJ whole genome shotgun (WGS) entry which is preliminary data.</text>
</comment>
<evidence type="ECO:0000259" key="12">
    <source>
        <dbReference type="Pfam" id="PF02558"/>
    </source>
</evidence>
<dbReference type="AlphaFoldDB" id="A0A0R1MKJ0"/>
<gene>
    <name evidence="14" type="ORF">FD09_GL001641</name>
</gene>
<evidence type="ECO:0000256" key="10">
    <source>
        <dbReference type="ARBA" id="ARBA00048793"/>
    </source>
</evidence>
<dbReference type="UniPathway" id="UPA00028">
    <property type="reaction ID" value="UER00004"/>
</dbReference>